<reference evidence="1 2" key="1">
    <citation type="submission" date="2020-12" db="EMBL/GenBank/DDBJ databases">
        <title>Sphingomonas sp.</title>
        <authorList>
            <person name="Kim M.K."/>
        </authorList>
    </citation>
    <scope>NUCLEOTIDE SEQUENCE [LARGE SCALE GENOMIC DNA]</scope>
    <source>
        <strain evidence="1 2">BT552</strain>
    </source>
</reference>
<gene>
    <name evidence="1" type="ORF">ILT43_13640</name>
</gene>
<keyword evidence="2" id="KW-1185">Reference proteome</keyword>
<proteinExistence type="predicted"/>
<dbReference type="RefSeq" id="WP_204199527.1">
    <property type="nucleotide sequence ID" value="NZ_JAFEMC010000004.1"/>
</dbReference>
<dbReference type="Proteomes" id="UP000763641">
    <property type="component" value="Unassembled WGS sequence"/>
</dbReference>
<evidence type="ECO:0000313" key="1">
    <source>
        <dbReference type="EMBL" id="MBM6577419.1"/>
    </source>
</evidence>
<name>A0ABS2D915_9SPHN</name>
<organism evidence="1 2">
    <name type="scientific">Sphingomonas longa</name>
    <dbReference type="NCBI Taxonomy" id="2778730"/>
    <lineage>
        <taxon>Bacteria</taxon>
        <taxon>Pseudomonadati</taxon>
        <taxon>Pseudomonadota</taxon>
        <taxon>Alphaproteobacteria</taxon>
        <taxon>Sphingomonadales</taxon>
        <taxon>Sphingomonadaceae</taxon>
        <taxon>Sphingomonas</taxon>
    </lineage>
</organism>
<comment type="caution">
    <text evidence="1">The sequence shown here is derived from an EMBL/GenBank/DDBJ whole genome shotgun (WGS) entry which is preliminary data.</text>
</comment>
<dbReference type="EMBL" id="JAFEMC010000004">
    <property type="protein sequence ID" value="MBM6577419.1"/>
    <property type="molecule type" value="Genomic_DNA"/>
</dbReference>
<evidence type="ECO:0000313" key="2">
    <source>
        <dbReference type="Proteomes" id="UP000763641"/>
    </source>
</evidence>
<protein>
    <submittedName>
        <fullName evidence="1">Uncharacterized protein</fullName>
    </submittedName>
</protein>
<accession>A0ABS2D915</accession>
<sequence>MTVDRLVFIPFKRDQAGDFIAETKKAEALGASTHHGRKFALVCYDDPGKPLASLGFSPMTRVMIAGHGSAGRPYVSNSAGYGQKEYLPYNVVVDRLIEKGLPKRYLGAISCDVCYSSIKNDNNPAFADLVARYLHKKGYRLAHTIGYLGPLGAVPEKISDKHKFLHRVVDLMKDGVEVTVKSTDAKERFLGARSIPRHLENLAAVANTCPAY</sequence>